<accession>A0ACB7ZUV8</accession>
<protein>
    <submittedName>
        <fullName evidence="1">Uncharacterized protein</fullName>
    </submittedName>
</protein>
<dbReference type="EMBL" id="MU268462">
    <property type="protein sequence ID" value="KAH7904474.1"/>
    <property type="molecule type" value="Genomic_DNA"/>
</dbReference>
<gene>
    <name evidence="1" type="ORF">BJ138DRAFT_1119377</name>
</gene>
<reference evidence="1" key="1">
    <citation type="journal article" date="2021" name="New Phytol.">
        <title>Evolutionary innovations through gain and loss of genes in the ectomycorrhizal Boletales.</title>
        <authorList>
            <person name="Wu G."/>
            <person name="Miyauchi S."/>
            <person name="Morin E."/>
            <person name="Kuo A."/>
            <person name="Drula E."/>
            <person name="Varga T."/>
            <person name="Kohler A."/>
            <person name="Feng B."/>
            <person name="Cao Y."/>
            <person name="Lipzen A."/>
            <person name="Daum C."/>
            <person name="Hundley H."/>
            <person name="Pangilinan J."/>
            <person name="Johnson J."/>
            <person name="Barry K."/>
            <person name="LaButti K."/>
            <person name="Ng V."/>
            <person name="Ahrendt S."/>
            <person name="Min B."/>
            <person name="Choi I.G."/>
            <person name="Park H."/>
            <person name="Plett J.M."/>
            <person name="Magnuson J."/>
            <person name="Spatafora J.W."/>
            <person name="Nagy L.G."/>
            <person name="Henrissat B."/>
            <person name="Grigoriev I.V."/>
            <person name="Yang Z.L."/>
            <person name="Xu J."/>
            <person name="Martin F.M."/>
        </authorList>
    </citation>
    <scope>NUCLEOTIDE SEQUENCE</scope>
    <source>
        <strain evidence="1">ATCC 28755</strain>
    </source>
</reference>
<evidence type="ECO:0000313" key="2">
    <source>
        <dbReference type="Proteomes" id="UP000790377"/>
    </source>
</evidence>
<organism evidence="1 2">
    <name type="scientific">Hygrophoropsis aurantiaca</name>
    <dbReference type="NCBI Taxonomy" id="72124"/>
    <lineage>
        <taxon>Eukaryota</taxon>
        <taxon>Fungi</taxon>
        <taxon>Dikarya</taxon>
        <taxon>Basidiomycota</taxon>
        <taxon>Agaricomycotina</taxon>
        <taxon>Agaricomycetes</taxon>
        <taxon>Agaricomycetidae</taxon>
        <taxon>Boletales</taxon>
        <taxon>Coniophorineae</taxon>
        <taxon>Hygrophoropsidaceae</taxon>
        <taxon>Hygrophoropsis</taxon>
    </lineage>
</organism>
<evidence type="ECO:0000313" key="1">
    <source>
        <dbReference type="EMBL" id="KAH7904474.1"/>
    </source>
</evidence>
<name>A0ACB7ZUV8_9AGAM</name>
<keyword evidence="2" id="KW-1185">Reference proteome</keyword>
<dbReference type="Proteomes" id="UP000790377">
    <property type="component" value="Unassembled WGS sequence"/>
</dbReference>
<proteinExistence type="predicted"/>
<sequence>MATDPHGGGLLTSDFIANQPEELGRGSRTYRPTSRSETFRADIASRNQRRERRISQANPQTPTSMATDENASNTDDYQPYHDERTSHGQQGQWGQPQAPFNSYYPNGWNTAPQINQVNNQAPIMQTSYYGMNTSLSNVNGSQTETTGFGQPPVQSFLPEQTAEPQDDDEEYERAANDDENMFNASNMPTSGSMVCHNQY</sequence>
<comment type="caution">
    <text evidence="1">The sequence shown here is derived from an EMBL/GenBank/DDBJ whole genome shotgun (WGS) entry which is preliminary data.</text>
</comment>